<evidence type="ECO:0000313" key="3">
    <source>
        <dbReference type="Proteomes" id="UP001321542"/>
    </source>
</evidence>
<dbReference type="EMBL" id="AP018448">
    <property type="protein sequence ID" value="BBC36697.1"/>
    <property type="molecule type" value="Genomic_DNA"/>
</dbReference>
<dbReference type="Proteomes" id="UP001321542">
    <property type="component" value="Chromosome"/>
</dbReference>
<protein>
    <recommendedName>
        <fullName evidence="4">TIR domain-containing protein</fullName>
    </recommendedName>
</protein>
<sequence>MTPERGWAAADQRPYFYLSYARSPASEPGAGDPDHWVHTLFKDLCEHVQALTDCDGATAGFMDRASPTGEGQKQRIATNLAHCRVFVPLYSPRYFASETCGREWFAFNARVLRASAAGAGHIRPVVPVLWSRVDLDRLPDPLRHVPVEPTTGERYRTQGIYGLIKLRRLRDEYEETVFALAQRIVRTARETPLPPGEPRPLAATPSAFRTPGDGPRRVHLSVAAPTRRTVDGHRGTQPYGESALTWNPYHNETTRPLPELAEELIRSLDYRITVSDFDDDLAMGEADTRTDKPSSGHPALLLVDCWAVLDEERRRRLKAFDANSRPWVAAVIPWNRADVLCEGEEGRRIKAELERTLPLILERGRRTDSRIAVNGVPTLKAFTDVLPAVMAHLTQQYLKHADAHPPEGLRHERPRLRGPIHPHHPDHRGEA</sequence>
<dbReference type="RefSeq" id="WP_286256950.1">
    <property type="nucleotide sequence ID" value="NZ_AP018448.1"/>
</dbReference>
<reference evidence="2 3" key="2">
    <citation type="journal article" date="2023" name="ChemBioChem">
        <title>Acyltransferase Domain Exchange between Two Independent Type I Polyketide Synthases in the Same Producer Strain of Macrolide Antibiotics.</title>
        <authorList>
            <person name="Kudo F."/>
            <person name="Kishikawa K."/>
            <person name="Tsuboi K."/>
            <person name="Kido T."/>
            <person name="Usui T."/>
            <person name="Hashimoto J."/>
            <person name="Shin-Ya K."/>
            <person name="Miyanaga A."/>
            <person name="Eguchi T."/>
        </authorList>
    </citation>
    <scope>NUCLEOTIDE SEQUENCE [LARGE SCALE GENOMIC DNA]</scope>
    <source>
        <strain evidence="2 3">A-8890</strain>
    </source>
</reference>
<evidence type="ECO:0008006" key="4">
    <source>
        <dbReference type="Google" id="ProtNLM"/>
    </source>
</evidence>
<accession>A0ABN5VTY7</accession>
<dbReference type="Gene3D" id="3.40.50.10140">
    <property type="entry name" value="Toll/interleukin-1 receptor homology (TIR) domain"/>
    <property type="match status" value="1"/>
</dbReference>
<organism evidence="2 3">
    <name type="scientific">Streptomyces graminofaciens</name>
    <dbReference type="NCBI Taxonomy" id="68212"/>
    <lineage>
        <taxon>Bacteria</taxon>
        <taxon>Bacillati</taxon>
        <taxon>Actinomycetota</taxon>
        <taxon>Actinomycetes</taxon>
        <taxon>Kitasatosporales</taxon>
        <taxon>Streptomycetaceae</taxon>
        <taxon>Streptomyces</taxon>
    </lineage>
</organism>
<evidence type="ECO:0000313" key="2">
    <source>
        <dbReference type="EMBL" id="BBC36697.1"/>
    </source>
</evidence>
<dbReference type="InterPro" id="IPR026367">
    <property type="entry name" value="FxsC_C"/>
</dbReference>
<gene>
    <name evidence="2" type="ORF">SGFS_079910</name>
</gene>
<evidence type="ECO:0000256" key="1">
    <source>
        <dbReference type="SAM" id="MobiDB-lite"/>
    </source>
</evidence>
<feature type="region of interest" description="Disordered" evidence="1">
    <location>
        <begin position="404"/>
        <end position="431"/>
    </location>
</feature>
<dbReference type="NCBIfam" id="NF040588">
    <property type="entry name" value="FxsC_Nterm"/>
    <property type="match status" value="1"/>
</dbReference>
<keyword evidence="3" id="KW-1185">Reference proteome</keyword>
<dbReference type="SUPFAM" id="SSF52200">
    <property type="entry name" value="Toll/Interleukin receptor TIR domain"/>
    <property type="match status" value="1"/>
</dbReference>
<dbReference type="NCBIfam" id="TIGR04276">
    <property type="entry name" value="FxsC_Cterm"/>
    <property type="match status" value="1"/>
</dbReference>
<feature type="compositionally biased region" description="Basic residues" evidence="1">
    <location>
        <begin position="412"/>
        <end position="431"/>
    </location>
</feature>
<reference evidence="2 3" key="1">
    <citation type="journal article" date="2010" name="ChemBioChem">
        <title>Cloning and characterization of the biosynthetic gene cluster of 16-membered macrolide antibiotic FD-891: involvement of a dual functional cytochrome P450 monooxygenase catalyzing epoxidation and hydroxylation.</title>
        <authorList>
            <person name="Kudo F."/>
            <person name="Motegi A."/>
            <person name="Mizoue K."/>
            <person name="Eguchi T."/>
        </authorList>
    </citation>
    <scope>NUCLEOTIDE SEQUENCE [LARGE SCALE GENOMIC DNA]</scope>
    <source>
        <strain evidence="2 3">A-8890</strain>
    </source>
</reference>
<dbReference type="InterPro" id="IPR035897">
    <property type="entry name" value="Toll_tir_struct_dom_sf"/>
</dbReference>
<dbReference type="InterPro" id="IPR047603">
    <property type="entry name" value="FxsC_N"/>
</dbReference>
<name>A0ABN5VTY7_9ACTN</name>
<proteinExistence type="predicted"/>
<feature type="region of interest" description="Disordered" evidence="1">
    <location>
        <begin position="190"/>
        <end position="218"/>
    </location>
</feature>